<dbReference type="Proteomes" id="UP000572680">
    <property type="component" value="Unassembled WGS sequence"/>
</dbReference>
<organism evidence="2 3">
    <name type="scientific">Actinomadura namibiensis</name>
    <dbReference type="NCBI Taxonomy" id="182080"/>
    <lineage>
        <taxon>Bacteria</taxon>
        <taxon>Bacillati</taxon>
        <taxon>Actinomycetota</taxon>
        <taxon>Actinomycetes</taxon>
        <taxon>Streptosporangiales</taxon>
        <taxon>Thermomonosporaceae</taxon>
        <taxon>Actinomadura</taxon>
    </lineage>
</organism>
<keyword evidence="1" id="KW-0732">Signal</keyword>
<proteinExistence type="predicted"/>
<reference evidence="2 3" key="1">
    <citation type="submission" date="2020-08" db="EMBL/GenBank/DDBJ databases">
        <title>Genomic Encyclopedia of Type Strains, Phase IV (KMG-IV): sequencing the most valuable type-strain genomes for metagenomic binning, comparative biology and taxonomic classification.</title>
        <authorList>
            <person name="Goeker M."/>
        </authorList>
    </citation>
    <scope>NUCLEOTIDE SEQUENCE [LARGE SCALE GENOMIC DNA]</scope>
    <source>
        <strain evidence="2 3">DSM 44197</strain>
    </source>
</reference>
<dbReference type="RefSeq" id="WP_182844017.1">
    <property type="nucleotide sequence ID" value="NZ_BAAALP010000010.1"/>
</dbReference>
<feature type="chain" id="PRO_5031556406" description="SnoaL-like domain-containing protein" evidence="1">
    <location>
        <begin position="28"/>
        <end position="334"/>
    </location>
</feature>
<gene>
    <name evidence="2" type="ORF">HNR61_003295</name>
</gene>
<evidence type="ECO:0000313" key="2">
    <source>
        <dbReference type="EMBL" id="MBA8951655.1"/>
    </source>
</evidence>
<comment type="caution">
    <text evidence="2">The sequence shown here is derived from an EMBL/GenBank/DDBJ whole genome shotgun (WGS) entry which is preliminary data.</text>
</comment>
<name>A0A7W3QLL6_ACTNM</name>
<feature type="signal peptide" evidence="1">
    <location>
        <begin position="1"/>
        <end position="27"/>
    </location>
</feature>
<evidence type="ECO:0000256" key="1">
    <source>
        <dbReference type="SAM" id="SignalP"/>
    </source>
</evidence>
<evidence type="ECO:0008006" key="4">
    <source>
        <dbReference type="Google" id="ProtNLM"/>
    </source>
</evidence>
<accession>A0A7W3QLL6</accession>
<dbReference type="SUPFAM" id="SSF54427">
    <property type="entry name" value="NTF2-like"/>
    <property type="match status" value="1"/>
</dbReference>
<dbReference type="InterPro" id="IPR032710">
    <property type="entry name" value="NTF2-like_dom_sf"/>
</dbReference>
<evidence type="ECO:0000313" key="3">
    <source>
        <dbReference type="Proteomes" id="UP000572680"/>
    </source>
</evidence>
<protein>
    <recommendedName>
        <fullName evidence="4">SnoaL-like domain-containing protein</fullName>
    </recommendedName>
</protein>
<sequence length="334" mass="36507">MDTRSVKAFVVAVAIAVPMVPAVTARADGPAVVEGTPTPAARTFIDRQTRFGAMPTYTTPGAPDEADLNRRVAAYGEMWHEDATLWEAAREPVRGRANIENSIRGSLRLVPSFGFRPTRVAVGPNVVMYGAHNEAVINGNEVSYPAIYRVVLDRNGDVVQGRRYYDRFRWFRPLDGSLRDLFGDVRDRGPGTAPAAGRPAAPDDVAGRAAAWNRRDAAALVNSMRNVPLSGTGLDGRRLHTRGGKLAYLRRLFSTFGADPAARLEPGARVSTPVATYQEWYGTVNSQGRTTSFGIIERFGHRDGGPADWTLTFDTLPLIADDREIARLYGLIRP</sequence>
<dbReference type="EMBL" id="JACJIA010000004">
    <property type="protein sequence ID" value="MBA8951655.1"/>
    <property type="molecule type" value="Genomic_DNA"/>
</dbReference>
<dbReference type="Gene3D" id="3.10.450.50">
    <property type="match status" value="1"/>
</dbReference>
<keyword evidence="3" id="KW-1185">Reference proteome</keyword>
<dbReference type="AlphaFoldDB" id="A0A7W3QLL6"/>